<reference evidence="2 3" key="1">
    <citation type="journal article" date="2018" name="Sci. Rep.">
        <title>Comparative analysis of the Pocillopora damicornis genome highlights role of immune system in coral evolution.</title>
        <authorList>
            <person name="Cunning R."/>
            <person name="Bay R.A."/>
            <person name="Gillette P."/>
            <person name="Baker A.C."/>
            <person name="Traylor-Knowles N."/>
        </authorList>
    </citation>
    <scope>NUCLEOTIDE SEQUENCE [LARGE SCALE GENOMIC DNA]</scope>
    <source>
        <strain evidence="2">RSMAS</strain>
        <tissue evidence="2">Whole animal</tissue>
    </source>
</reference>
<sequence length="327" mass="36907">MNRLLHMAPVMRNAPTFRGSLDYDVHGKNCADIFCVLPQCVNFKLQTRHVSTSRKDKPDSQAGGASADTTANILQNSNNDSNVASLSPAILDHDAEKQLLDELEEYERFLERQVADMAPQPGFSGRFGIEKQTTSFPLYNPKEDCQVPRQTDSLHCYSPKRDGQTPGETARNHQPYSRDYDAKFEGRRSTFMKPSNSAVRLNKESDEDPFFPSFYEQFASTDQFTVPVKRSGDIHAAKRTRKDSSMTKTMPIPATIVREKTACHFSSASEQFLGTHSDPSRMVFGILAQILHMFEKPMSAEAETFFVHVLQKALREIQNVTSRESIK</sequence>
<keyword evidence="3" id="KW-1185">Reference proteome</keyword>
<dbReference type="OrthoDB" id="5990488at2759"/>
<feature type="region of interest" description="Disordered" evidence="1">
    <location>
        <begin position="139"/>
        <end position="179"/>
    </location>
</feature>
<name>A0A3M6V655_POCDA</name>
<dbReference type="AlphaFoldDB" id="A0A3M6V655"/>
<evidence type="ECO:0000256" key="1">
    <source>
        <dbReference type="SAM" id="MobiDB-lite"/>
    </source>
</evidence>
<accession>A0A3M6V655</accession>
<evidence type="ECO:0000313" key="3">
    <source>
        <dbReference type="Proteomes" id="UP000275408"/>
    </source>
</evidence>
<evidence type="ECO:0000313" key="2">
    <source>
        <dbReference type="EMBL" id="RMX61375.1"/>
    </source>
</evidence>
<dbReference type="EMBL" id="RCHS01000024">
    <property type="protein sequence ID" value="RMX61375.1"/>
    <property type="molecule type" value="Genomic_DNA"/>
</dbReference>
<gene>
    <name evidence="2" type="ORF">pdam_00020196</name>
</gene>
<protein>
    <submittedName>
        <fullName evidence="2">Uncharacterized protein</fullName>
    </submittedName>
</protein>
<proteinExistence type="predicted"/>
<comment type="caution">
    <text evidence="2">The sequence shown here is derived from an EMBL/GenBank/DDBJ whole genome shotgun (WGS) entry which is preliminary data.</text>
</comment>
<dbReference type="Proteomes" id="UP000275408">
    <property type="component" value="Unassembled WGS sequence"/>
</dbReference>
<organism evidence="2 3">
    <name type="scientific">Pocillopora damicornis</name>
    <name type="common">Cauliflower coral</name>
    <name type="synonym">Millepora damicornis</name>
    <dbReference type="NCBI Taxonomy" id="46731"/>
    <lineage>
        <taxon>Eukaryota</taxon>
        <taxon>Metazoa</taxon>
        <taxon>Cnidaria</taxon>
        <taxon>Anthozoa</taxon>
        <taxon>Hexacorallia</taxon>
        <taxon>Scleractinia</taxon>
        <taxon>Astrocoeniina</taxon>
        <taxon>Pocilloporidae</taxon>
        <taxon>Pocillopora</taxon>
    </lineage>
</organism>
<feature type="region of interest" description="Disordered" evidence="1">
    <location>
        <begin position="48"/>
        <end position="67"/>
    </location>
</feature>